<dbReference type="SUPFAM" id="SSF47113">
    <property type="entry name" value="Histone-fold"/>
    <property type="match status" value="1"/>
</dbReference>
<organism evidence="4 5">
    <name type="scientific">Cordylochernes scorpioides</name>
    <dbReference type="NCBI Taxonomy" id="51811"/>
    <lineage>
        <taxon>Eukaryota</taxon>
        <taxon>Metazoa</taxon>
        <taxon>Ecdysozoa</taxon>
        <taxon>Arthropoda</taxon>
        <taxon>Chelicerata</taxon>
        <taxon>Arachnida</taxon>
        <taxon>Pseudoscorpiones</taxon>
        <taxon>Cheliferoidea</taxon>
        <taxon>Chernetidae</taxon>
        <taxon>Cordylochernes</taxon>
    </lineage>
</organism>
<dbReference type="PROSITE" id="PS00959">
    <property type="entry name" value="HISTONE_H3_2"/>
    <property type="match status" value="1"/>
</dbReference>
<dbReference type="InterPro" id="IPR041426">
    <property type="entry name" value="Mos1_HTH"/>
</dbReference>
<dbReference type="CDD" id="cd22911">
    <property type="entry name" value="HFD_H3"/>
    <property type="match status" value="1"/>
</dbReference>
<dbReference type="Pfam" id="PF00125">
    <property type="entry name" value="Histone"/>
    <property type="match status" value="1"/>
</dbReference>
<dbReference type="Gene3D" id="1.10.20.10">
    <property type="entry name" value="Histone, subunit A"/>
    <property type="match status" value="1"/>
</dbReference>
<feature type="domain" description="Mos1 transposase HTH" evidence="3">
    <location>
        <begin position="53"/>
        <end position="98"/>
    </location>
</feature>
<dbReference type="Pfam" id="PF17906">
    <property type="entry name" value="HTH_48"/>
    <property type="match status" value="1"/>
</dbReference>
<dbReference type="PRINTS" id="PR00622">
    <property type="entry name" value="HISTONEH3"/>
</dbReference>
<dbReference type="InterPro" id="IPR000164">
    <property type="entry name" value="Histone_H3/CENP-A"/>
</dbReference>
<evidence type="ECO:0000259" key="2">
    <source>
        <dbReference type="Pfam" id="PF00125"/>
    </source>
</evidence>
<evidence type="ECO:0000313" key="4">
    <source>
        <dbReference type="EMBL" id="UYV67205.1"/>
    </source>
</evidence>
<keyword evidence="5" id="KW-1185">Reference proteome</keyword>
<dbReference type="Proteomes" id="UP001235939">
    <property type="component" value="Chromosome 04"/>
</dbReference>
<dbReference type="InterPro" id="IPR009072">
    <property type="entry name" value="Histone-fold"/>
</dbReference>
<dbReference type="EMBL" id="CP092866">
    <property type="protein sequence ID" value="UYV67205.1"/>
    <property type="molecule type" value="Genomic_DNA"/>
</dbReference>
<dbReference type="Gene3D" id="1.10.10.1450">
    <property type="match status" value="1"/>
</dbReference>
<comment type="similarity">
    <text evidence="1">Belongs to the histone H3 family.</text>
</comment>
<evidence type="ECO:0000313" key="5">
    <source>
        <dbReference type="Proteomes" id="UP001235939"/>
    </source>
</evidence>
<accession>A0ABY6KHX8</accession>
<dbReference type="PANTHER" id="PTHR11426">
    <property type="entry name" value="HISTONE H3"/>
    <property type="match status" value="1"/>
</dbReference>
<proteinExistence type="inferred from homology"/>
<gene>
    <name evidence="4" type="ORF">LAZ67_4004389</name>
</gene>
<dbReference type="SMART" id="SM00428">
    <property type="entry name" value="H3"/>
    <property type="match status" value="1"/>
</dbReference>
<dbReference type="InterPro" id="IPR007125">
    <property type="entry name" value="H2A/H2B/H3"/>
</dbReference>
<evidence type="ECO:0000259" key="3">
    <source>
        <dbReference type="Pfam" id="PF17906"/>
    </source>
</evidence>
<evidence type="ECO:0000256" key="1">
    <source>
        <dbReference type="ARBA" id="ARBA00010343"/>
    </source>
</evidence>
<name>A0ABY6KHX8_9ARAC</name>
<protein>
    <submittedName>
        <fullName evidence="4">CSE4</fullName>
    </submittedName>
</protein>
<feature type="domain" description="Core Histone H2A/H2B/H3" evidence="2">
    <location>
        <begin position="119"/>
        <end position="193"/>
    </location>
</feature>
<reference evidence="4 5" key="1">
    <citation type="submission" date="2022-01" db="EMBL/GenBank/DDBJ databases">
        <title>A chromosomal length assembly of Cordylochernes scorpioides.</title>
        <authorList>
            <person name="Zeh D."/>
            <person name="Zeh J."/>
        </authorList>
    </citation>
    <scope>NUCLEOTIDE SEQUENCE [LARGE SCALE GENOMIC DNA]</scope>
    <source>
        <strain evidence="4">IN4F17</strain>
        <tissue evidence="4">Whole Body</tissue>
    </source>
</reference>
<sequence length="197" mass="22475">MRIAFRLEPTARARSLFSPLQFPTKDTSLVSLVLAEQPFVMELPHMSPASCELRSVIRFLAAKKNSAKDIHTELCQVYGEGCMSSGMVRRWVREFENGRTDVHDEPRAGRPSVSNETIAKELLLRKAPFHRLVREIMLRASNQVYMIQSSALVALQEAAEMYLVSFFEDSYLCAIHAKRVTLMVRDMWLARRIRGGS</sequence>